<keyword evidence="3" id="KW-1185">Reference proteome</keyword>
<comment type="caution">
    <text evidence="2">The sequence shown here is derived from an EMBL/GenBank/DDBJ whole genome shotgun (WGS) entry which is preliminary data.</text>
</comment>
<accession>A0A8T2MT27</accession>
<evidence type="ECO:0000313" key="3">
    <source>
        <dbReference type="Proteomes" id="UP000824540"/>
    </source>
</evidence>
<dbReference type="EMBL" id="JAFBMS010002117">
    <property type="protein sequence ID" value="KAG9328532.1"/>
    <property type="molecule type" value="Genomic_DNA"/>
</dbReference>
<reference evidence="2" key="1">
    <citation type="thesis" date="2021" institute="BYU ScholarsArchive" country="Provo, UT, USA">
        <title>Applications of and Algorithms for Genome Assembly and Genomic Analyses with an Emphasis on Marine Teleosts.</title>
        <authorList>
            <person name="Pickett B.D."/>
        </authorList>
    </citation>
    <scope>NUCLEOTIDE SEQUENCE</scope>
    <source>
        <strain evidence="2">HI-2016</strain>
    </source>
</reference>
<organism evidence="2 3">
    <name type="scientific">Albula glossodonta</name>
    <name type="common">roundjaw bonefish</name>
    <dbReference type="NCBI Taxonomy" id="121402"/>
    <lineage>
        <taxon>Eukaryota</taxon>
        <taxon>Metazoa</taxon>
        <taxon>Chordata</taxon>
        <taxon>Craniata</taxon>
        <taxon>Vertebrata</taxon>
        <taxon>Euteleostomi</taxon>
        <taxon>Actinopterygii</taxon>
        <taxon>Neopterygii</taxon>
        <taxon>Teleostei</taxon>
        <taxon>Albuliformes</taxon>
        <taxon>Albulidae</taxon>
        <taxon>Albula</taxon>
    </lineage>
</organism>
<name>A0A8T2MT27_9TELE</name>
<evidence type="ECO:0000313" key="2">
    <source>
        <dbReference type="EMBL" id="KAG9328532.1"/>
    </source>
</evidence>
<dbReference type="OrthoDB" id="8957261at2759"/>
<dbReference type="AlphaFoldDB" id="A0A8T2MT27"/>
<dbReference type="Proteomes" id="UP000824540">
    <property type="component" value="Unassembled WGS sequence"/>
</dbReference>
<gene>
    <name evidence="2" type="ORF">JZ751_013391</name>
</gene>
<proteinExistence type="predicted"/>
<feature type="compositionally biased region" description="Low complexity" evidence="1">
    <location>
        <begin position="36"/>
        <end position="47"/>
    </location>
</feature>
<feature type="compositionally biased region" description="Low complexity" evidence="1">
    <location>
        <begin position="104"/>
        <end position="117"/>
    </location>
</feature>
<sequence>MSAKDVSGETGYLCHRFKMEECMSPAEDNLSTHSELSASNDSLSDNNNTKEKGGILSGRFRLAPKPAEHSLPAQEKGGMFTGKFRKTPKPSGGPTPAQDNFTHSELSASNDSLSDNNTKINREVTQSECREDQSEPEHRQVCAKSDKGVFGGIFWKIPKERAATFTISRVSSTDSHSVELPQIHTSTDTCLEPPENKQEKGGKFTGCSENPLNLQRTLHLYRKLHPYTVNSQPVMTASLTSTQRKKGRSSLDYSENLQNLQGTLHLYSLQPHLLFLSNIHPGHVLTQKKGGKFTGLFRKSPKPAEDTAPVQEIASIHGELSASNDSLSDIDTKEIESIHGELSASNDSLSDIDTKKKKGGKFTGLFRKSLKPAEDTAPVQVTI</sequence>
<evidence type="ECO:0000256" key="1">
    <source>
        <dbReference type="SAM" id="MobiDB-lite"/>
    </source>
</evidence>
<protein>
    <submittedName>
        <fullName evidence="2">Uncharacterized protein</fullName>
    </submittedName>
</protein>
<feature type="region of interest" description="Disordered" evidence="1">
    <location>
        <begin position="187"/>
        <end position="208"/>
    </location>
</feature>
<feature type="region of interest" description="Disordered" evidence="1">
    <location>
        <begin position="25"/>
        <end position="117"/>
    </location>
</feature>